<proteinExistence type="predicted"/>
<dbReference type="InterPro" id="IPR009061">
    <property type="entry name" value="DNA-bd_dom_put_sf"/>
</dbReference>
<dbReference type="Pfam" id="PF12728">
    <property type="entry name" value="HTH_17"/>
    <property type="match status" value="1"/>
</dbReference>
<gene>
    <name evidence="2" type="ORF">MB27_16155</name>
</gene>
<dbReference type="Proteomes" id="UP000054537">
    <property type="component" value="Unassembled WGS sequence"/>
</dbReference>
<accession>A0A0A6UQH0</accession>
<reference evidence="2 3" key="1">
    <citation type="submission" date="2014-10" db="EMBL/GenBank/DDBJ databases">
        <title>Draft genome sequence of Actinoplanes utahensis NRRL 12052.</title>
        <authorList>
            <person name="Velasco-Bucheli B."/>
            <person name="del Cerro C."/>
            <person name="Hormigo D."/>
            <person name="Garcia J.L."/>
            <person name="Acebal C."/>
            <person name="Arroyo M."/>
            <person name="de la Mata I."/>
        </authorList>
    </citation>
    <scope>NUCLEOTIDE SEQUENCE [LARGE SCALE GENOMIC DNA]</scope>
    <source>
        <strain evidence="2 3">NRRL 12052</strain>
    </source>
</reference>
<name>A0A0A6UQH0_ACTUT</name>
<dbReference type="Gene3D" id="1.10.10.10">
    <property type="entry name" value="Winged helix-like DNA-binding domain superfamily/Winged helix DNA-binding domain"/>
    <property type="match status" value="1"/>
</dbReference>
<dbReference type="SUPFAM" id="SSF46955">
    <property type="entry name" value="Putative DNA-binding domain"/>
    <property type="match status" value="1"/>
</dbReference>
<evidence type="ECO:0000313" key="2">
    <source>
        <dbReference type="EMBL" id="KHD76629.1"/>
    </source>
</evidence>
<evidence type="ECO:0000259" key="1">
    <source>
        <dbReference type="Pfam" id="PF12728"/>
    </source>
</evidence>
<comment type="caution">
    <text evidence="2">The sequence shown here is derived from an EMBL/GenBank/DDBJ whole genome shotgun (WGS) entry which is preliminary data.</text>
</comment>
<dbReference type="STRING" id="1869.MB27_16155"/>
<organism evidence="2 3">
    <name type="scientific">Actinoplanes utahensis</name>
    <dbReference type="NCBI Taxonomy" id="1869"/>
    <lineage>
        <taxon>Bacteria</taxon>
        <taxon>Bacillati</taxon>
        <taxon>Actinomycetota</taxon>
        <taxon>Actinomycetes</taxon>
        <taxon>Micromonosporales</taxon>
        <taxon>Micromonosporaceae</taxon>
        <taxon>Actinoplanes</taxon>
    </lineage>
</organism>
<dbReference type="AlphaFoldDB" id="A0A0A6UQH0"/>
<dbReference type="RefSeq" id="WP_043525404.1">
    <property type="nucleotide sequence ID" value="NZ_BAABKU010000025.1"/>
</dbReference>
<dbReference type="InterPro" id="IPR036388">
    <property type="entry name" value="WH-like_DNA-bd_sf"/>
</dbReference>
<dbReference type="eggNOG" id="COG3311">
    <property type="taxonomic scope" value="Bacteria"/>
</dbReference>
<evidence type="ECO:0000313" key="3">
    <source>
        <dbReference type="Proteomes" id="UP000054537"/>
    </source>
</evidence>
<sequence length="61" mass="6972">MAAGPDELWTIEEAAAFLRVEKGTLYAWRKRHYGPPAGRVGRHLRYDSAAVRAWFRNQEAA</sequence>
<dbReference type="InterPro" id="IPR041657">
    <property type="entry name" value="HTH_17"/>
</dbReference>
<dbReference type="EMBL" id="JRTT01000017">
    <property type="protein sequence ID" value="KHD76629.1"/>
    <property type="molecule type" value="Genomic_DNA"/>
</dbReference>
<dbReference type="OrthoDB" id="5524782at2"/>
<feature type="domain" description="Helix-turn-helix" evidence="1">
    <location>
        <begin position="10"/>
        <end position="58"/>
    </location>
</feature>
<keyword evidence="3" id="KW-1185">Reference proteome</keyword>
<protein>
    <submittedName>
        <fullName evidence="2">Excisionase</fullName>
    </submittedName>
</protein>